<accession>A0A0Q9YUM7</accession>
<dbReference type="EMBL" id="LKAJ01000013">
    <property type="protein sequence ID" value="KRG20359.1"/>
    <property type="molecule type" value="Genomic_DNA"/>
</dbReference>
<reference evidence="2" key="3">
    <citation type="submission" date="2021-06" db="EMBL/GenBank/DDBJ databases">
        <title>Genomic Description and Analysis of Intracellular Bacteria, Candidatus Berkiella cookevillensis and Candidatus Berkiella aquae.</title>
        <authorList>
            <person name="Kidane D.T."/>
            <person name="Mehari Y.T."/>
            <person name="Rice F.C."/>
            <person name="Arivett B.A."/>
            <person name="Farone A.L."/>
            <person name="Berk S.G."/>
            <person name="Farone M.B."/>
        </authorList>
    </citation>
    <scope>NUCLEOTIDE SEQUENCE</scope>
    <source>
        <strain evidence="2">HT99</strain>
    </source>
</reference>
<organism evidence="1">
    <name type="scientific">Candidatus Berkiella aquae</name>
    <dbReference type="NCBI Taxonomy" id="295108"/>
    <lineage>
        <taxon>Bacteria</taxon>
        <taxon>Pseudomonadati</taxon>
        <taxon>Pseudomonadota</taxon>
        <taxon>Gammaproteobacteria</taxon>
        <taxon>Candidatus Berkiellales</taxon>
        <taxon>Candidatus Berkiellaceae</taxon>
        <taxon>Candidatus Berkiella</taxon>
    </lineage>
</organism>
<evidence type="ECO:0008006" key="4">
    <source>
        <dbReference type="Google" id="ProtNLM"/>
    </source>
</evidence>
<dbReference type="AlphaFoldDB" id="A0A0Q9YUM7"/>
<sequence length="276" mass="31930">MTIMTDADHKLSKPMRLLIATPSYDAQVHTGYALSLVKTYVHFQKRQDIEIVHQFRLHDCSIPRARNHFVAYFLSDPTLTHLLFIDADISWMPEHIEKLLSAKKPLIAATFPMKKYLWEKLRTSSVKELVLNDKLSPQEFQRKIKANLVDYAIGFGESREVNHHVIEVKQVATAFMLIERQVLEQMQKAYPQRKINNFTELPAKVQNHLYSLFEQENIDGEYLSSDYSFCRLWSKIGGKVYADLSITLSHHGSEDFTGNLMEVSQFQTIPFPPSAK</sequence>
<dbReference type="Gene3D" id="3.90.550.10">
    <property type="entry name" value="Spore Coat Polysaccharide Biosynthesis Protein SpsA, Chain A"/>
    <property type="match status" value="1"/>
</dbReference>
<dbReference type="InterPro" id="IPR029044">
    <property type="entry name" value="Nucleotide-diphossugar_trans"/>
</dbReference>
<comment type="caution">
    <text evidence="1">The sequence shown here is derived from an EMBL/GenBank/DDBJ whole genome shotgun (WGS) entry which is preliminary data.</text>
</comment>
<gene>
    <name evidence="2" type="ORF">HT99x_012600</name>
    <name evidence="1" type="ORF">HT99x_02609</name>
</gene>
<proteinExistence type="predicted"/>
<dbReference type="RefSeq" id="WP_075067209.1">
    <property type="nucleotide sequence ID" value="NZ_LKAJ02000001.1"/>
</dbReference>
<keyword evidence="3" id="KW-1185">Reference proteome</keyword>
<dbReference type="SUPFAM" id="SSF53448">
    <property type="entry name" value="Nucleotide-diphospho-sugar transferases"/>
    <property type="match status" value="1"/>
</dbReference>
<name>A0A0Q9YUM7_9GAMM</name>
<dbReference type="Proteomes" id="UP000051497">
    <property type="component" value="Unassembled WGS sequence"/>
</dbReference>
<dbReference type="EMBL" id="LKAJ02000001">
    <property type="protein sequence ID" value="MCS5712274.1"/>
    <property type="molecule type" value="Genomic_DNA"/>
</dbReference>
<evidence type="ECO:0000313" key="1">
    <source>
        <dbReference type="EMBL" id="KRG20359.1"/>
    </source>
</evidence>
<dbReference type="STRING" id="295108.HT99x_02609"/>
<reference evidence="2" key="2">
    <citation type="journal article" date="2016" name="Genome Announc.">
        <title>Draft Genome Sequences of Two Novel Amoeba-Resistant Intranuclear Bacteria, 'Candidatus Berkiella cookevillensis' and 'Candidatus Berkiella aquae'.</title>
        <authorList>
            <person name="Mehari Y.T."/>
            <person name="Arivett B.A."/>
            <person name="Farone A.L."/>
            <person name="Gunderson J.H."/>
            <person name="Farone M.B."/>
        </authorList>
    </citation>
    <scope>NUCLEOTIDE SEQUENCE</scope>
    <source>
        <strain evidence="2">HT99</strain>
    </source>
</reference>
<reference evidence="1" key="1">
    <citation type="submission" date="2015-09" db="EMBL/GenBank/DDBJ databases">
        <title>Draft Genome Sequences of Two Novel Amoeba-resistant Intranuclear Bacteria, Candidatus Berkiella cookevillensis and Candidatus Berkiella aquae.</title>
        <authorList>
            <person name="Mehari Y.T."/>
            <person name="Arivett B.A."/>
            <person name="Farone A.L."/>
            <person name="Gunderson J.H."/>
            <person name="Farone M.B."/>
        </authorList>
    </citation>
    <scope>NUCLEOTIDE SEQUENCE [LARGE SCALE GENOMIC DNA]</scope>
    <source>
        <strain evidence="1">HT99</strain>
    </source>
</reference>
<protein>
    <recommendedName>
        <fullName evidence="4">Glycosyl transferase family 2</fullName>
    </recommendedName>
</protein>
<evidence type="ECO:0000313" key="3">
    <source>
        <dbReference type="Proteomes" id="UP000051497"/>
    </source>
</evidence>
<evidence type="ECO:0000313" key="2">
    <source>
        <dbReference type="EMBL" id="MCS5712274.1"/>
    </source>
</evidence>